<dbReference type="InterPro" id="IPR011701">
    <property type="entry name" value="MFS"/>
</dbReference>
<organism evidence="10 11">
    <name type="scientific">Paenibacillus agri</name>
    <dbReference type="NCBI Taxonomy" id="2744309"/>
    <lineage>
        <taxon>Bacteria</taxon>
        <taxon>Bacillati</taxon>
        <taxon>Bacillota</taxon>
        <taxon>Bacilli</taxon>
        <taxon>Bacillales</taxon>
        <taxon>Paenibacillaceae</taxon>
        <taxon>Paenibacillus</taxon>
    </lineage>
</organism>
<dbReference type="CDD" id="cd17324">
    <property type="entry name" value="MFS_NepI_like"/>
    <property type="match status" value="1"/>
</dbReference>
<protein>
    <submittedName>
        <fullName evidence="10">MFS transporter</fullName>
    </submittedName>
</protein>
<feature type="transmembrane region" description="Helical" evidence="8">
    <location>
        <begin position="217"/>
        <end position="239"/>
    </location>
</feature>
<evidence type="ECO:0000256" key="3">
    <source>
        <dbReference type="ARBA" id="ARBA00022448"/>
    </source>
</evidence>
<dbReference type="PANTHER" id="PTHR43271">
    <property type="entry name" value="BLL2771 PROTEIN"/>
    <property type="match status" value="1"/>
</dbReference>
<feature type="transmembrane region" description="Helical" evidence="8">
    <location>
        <begin position="79"/>
        <end position="98"/>
    </location>
</feature>
<evidence type="ECO:0000256" key="6">
    <source>
        <dbReference type="ARBA" id="ARBA00022989"/>
    </source>
</evidence>
<comment type="similarity">
    <text evidence="2">Belongs to the major facilitator superfamily.</text>
</comment>
<dbReference type="PRINTS" id="PR01036">
    <property type="entry name" value="TCRTETB"/>
</dbReference>
<comment type="caution">
    <text evidence="10">The sequence shown here is derived from an EMBL/GenBank/DDBJ whole genome shotgun (WGS) entry which is preliminary data.</text>
</comment>
<dbReference type="Gene3D" id="1.20.1250.20">
    <property type="entry name" value="MFS general substrate transporter like domains"/>
    <property type="match status" value="1"/>
</dbReference>
<reference evidence="10" key="1">
    <citation type="submission" date="2020-06" db="EMBL/GenBank/DDBJ databases">
        <title>Paenibacillus sp. nov., isolated from soil.</title>
        <authorList>
            <person name="Seo Y.L."/>
        </authorList>
    </citation>
    <scope>NUCLEOTIDE SEQUENCE [LARGE SCALE GENOMIC DNA]</scope>
    <source>
        <strain evidence="10">JW14</strain>
    </source>
</reference>
<evidence type="ECO:0000256" key="8">
    <source>
        <dbReference type="SAM" id="Phobius"/>
    </source>
</evidence>
<feature type="domain" description="Major facilitator superfamily (MFS) profile" evidence="9">
    <location>
        <begin position="9"/>
        <end position="392"/>
    </location>
</feature>
<gene>
    <name evidence="10" type="ORF">HPT30_09970</name>
</gene>
<comment type="subcellular location">
    <subcellularLocation>
        <location evidence="1">Cell membrane</location>
        <topology evidence="1">Multi-pass membrane protein</topology>
    </subcellularLocation>
</comment>
<evidence type="ECO:0000256" key="7">
    <source>
        <dbReference type="ARBA" id="ARBA00023136"/>
    </source>
</evidence>
<dbReference type="PROSITE" id="PS00216">
    <property type="entry name" value="SUGAR_TRANSPORT_1"/>
    <property type="match status" value="1"/>
</dbReference>
<feature type="transmembrane region" description="Helical" evidence="8">
    <location>
        <begin position="282"/>
        <end position="303"/>
    </location>
</feature>
<feature type="transmembrane region" description="Helical" evidence="8">
    <location>
        <begin position="47"/>
        <end position="67"/>
    </location>
</feature>
<evidence type="ECO:0000256" key="4">
    <source>
        <dbReference type="ARBA" id="ARBA00022475"/>
    </source>
</evidence>
<sequence length="402" mass="43053">MGIQQGTREFKHSSLALFAGGFSTFALLYCLQPIIPELTLDFNITPTLASLAMSVTTIAMALTMLFVGALSDAWGRKTIMTASLAAASVITVAFSFSTSFNMLLLLRIVQGIVLAGLPAIAMTYLSEEMDKNSLGYAMGLYISGNAIGGMAGRIISGLLTDWFNWRVATTVLGSLSILASIVFWLTIPASRNFVKRKLELSKLVPLLWTQLVNVRLLCLYGLGFLFMGGFVTLFNYIGFELLGAPYNLSQSLVGSIFVVYIMGSISSTWMGRMADRYGRIPIMLAALGIFLSGALLTGCGSLVFKILGITLFVFGFFGGHSIASSWVGLVSKEHKSQANSLYLFFYYVGSSLSGTGGGLLYHEFGWSGIIGLIAVYVVIGVLLCGVLKRLGAGDNSISTLSG</sequence>
<feature type="transmembrane region" description="Helical" evidence="8">
    <location>
        <begin position="15"/>
        <end position="35"/>
    </location>
</feature>
<keyword evidence="11" id="KW-1185">Reference proteome</keyword>
<feature type="transmembrane region" description="Helical" evidence="8">
    <location>
        <begin position="341"/>
        <end position="360"/>
    </location>
</feature>
<keyword evidence="7 8" id="KW-0472">Membrane</keyword>
<dbReference type="GO" id="GO:0022857">
    <property type="term" value="F:transmembrane transporter activity"/>
    <property type="evidence" value="ECO:0007669"/>
    <property type="project" value="InterPro"/>
</dbReference>
<feature type="transmembrane region" description="Helical" evidence="8">
    <location>
        <begin position="366"/>
        <end position="387"/>
    </location>
</feature>
<evidence type="ECO:0000259" key="9">
    <source>
        <dbReference type="PROSITE" id="PS50850"/>
    </source>
</evidence>
<evidence type="ECO:0000313" key="10">
    <source>
        <dbReference type="EMBL" id="NUU60669.1"/>
    </source>
</evidence>
<keyword evidence="6 8" id="KW-1133">Transmembrane helix</keyword>
<dbReference type="EMBL" id="JABWCS010000203">
    <property type="protein sequence ID" value="NUU60669.1"/>
    <property type="molecule type" value="Genomic_DNA"/>
</dbReference>
<feature type="transmembrane region" description="Helical" evidence="8">
    <location>
        <begin position="165"/>
        <end position="187"/>
    </location>
</feature>
<dbReference type="GO" id="GO:0005886">
    <property type="term" value="C:plasma membrane"/>
    <property type="evidence" value="ECO:0007669"/>
    <property type="project" value="UniProtKB-SubCell"/>
</dbReference>
<dbReference type="InterPro" id="IPR036259">
    <property type="entry name" value="MFS_trans_sf"/>
</dbReference>
<dbReference type="Proteomes" id="UP000564806">
    <property type="component" value="Unassembled WGS sequence"/>
</dbReference>
<keyword evidence="5 8" id="KW-0812">Transmembrane</keyword>
<evidence type="ECO:0000256" key="1">
    <source>
        <dbReference type="ARBA" id="ARBA00004651"/>
    </source>
</evidence>
<name>A0A850ELR1_9BACL</name>
<dbReference type="InterPro" id="IPR005829">
    <property type="entry name" value="Sugar_transporter_CS"/>
</dbReference>
<dbReference type="InterPro" id="IPR020846">
    <property type="entry name" value="MFS_dom"/>
</dbReference>
<dbReference type="RefSeq" id="WP_175371245.1">
    <property type="nucleotide sequence ID" value="NZ_JABWCS010000203.1"/>
</dbReference>
<evidence type="ECO:0000313" key="11">
    <source>
        <dbReference type="Proteomes" id="UP000564806"/>
    </source>
</evidence>
<dbReference type="AlphaFoldDB" id="A0A850ELR1"/>
<keyword evidence="4" id="KW-1003">Cell membrane</keyword>
<evidence type="ECO:0000256" key="2">
    <source>
        <dbReference type="ARBA" id="ARBA00008335"/>
    </source>
</evidence>
<evidence type="ECO:0000256" key="5">
    <source>
        <dbReference type="ARBA" id="ARBA00022692"/>
    </source>
</evidence>
<feature type="transmembrane region" description="Helical" evidence="8">
    <location>
        <begin position="251"/>
        <end position="270"/>
    </location>
</feature>
<keyword evidence="3" id="KW-0813">Transport</keyword>
<dbReference type="SUPFAM" id="SSF103473">
    <property type="entry name" value="MFS general substrate transporter"/>
    <property type="match status" value="1"/>
</dbReference>
<dbReference type="Pfam" id="PF07690">
    <property type="entry name" value="MFS_1"/>
    <property type="match status" value="2"/>
</dbReference>
<dbReference type="PANTHER" id="PTHR43271:SF1">
    <property type="entry name" value="INNER MEMBRANE TRANSPORT PROTEIN YNFM"/>
    <property type="match status" value="1"/>
</dbReference>
<feature type="transmembrane region" description="Helical" evidence="8">
    <location>
        <begin position="309"/>
        <end position="329"/>
    </location>
</feature>
<feature type="transmembrane region" description="Helical" evidence="8">
    <location>
        <begin position="104"/>
        <end position="125"/>
    </location>
</feature>
<proteinExistence type="inferred from homology"/>
<dbReference type="PROSITE" id="PS50850">
    <property type="entry name" value="MFS"/>
    <property type="match status" value="1"/>
</dbReference>
<accession>A0A850ELR1</accession>
<feature type="transmembrane region" description="Helical" evidence="8">
    <location>
        <begin position="137"/>
        <end position="159"/>
    </location>
</feature>